<sequence length="668" mass="72061">MTQGEANAMDPQHRMLLEITYESLENGFTRGSNLILIPDQMTTMNPLHFLSPDSQCFSFDDRANGYVRGEGVGVLVLKHIDDAIRDGDCIRAVIRSVECNQDGKTPGITLPSSEAQVALMRKAYESAGLDTNVTGYFEAHGTGTAAGDPLEVSAIASVFDRTKAGSRPLLIGSVKPNIGHLEAGAGMAGLIKTILALESGTIPPNINFENANPRLGLAERNLKVVTEPTPWPSNGLRRASVNSFGYGGTNAHCIIDDAYHYLAARRIFGLSRTTPSPARLGVNRTWPTDSGVASLDGVAPNTSRPLLFVLSAPEQTALPRVAASQAAYLQGLITSNPDAADQVLEDLAFTYSDRRSLFQWRTSIVSETSSDLATSFEQVKKGTRAGKEPGILFCFTGQGAQWYAMGRELLRYEVFAESVSNADSYLLSIGSSWSAFEELTASEESSNINSPRFSQPLCTVLQVALVDLLRHWGITPSSVIGHSSGEIAAAYALGALSAEDCWKVAFHRGHLAEEINSLHPEVDSGMLAVGLSQADTEAYIGKLPVSEGQVLSVACVNSSQSVTVSGDRSLIDQLEEVLKAEKVFARKLAVKNAYHSKHMELIAEQYRQSLQDIKVQPGYANVSMFSSVTGNTIKPEELGADYWVRNMVAPVLFYVALQAVFQAAMGTR</sequence>
<comment type="caution">
    <text evidence="1">The sequence shown here is derived from an EMBL/GenBank/DDBJ whole genome shotgun (WGS) entry which is preliminary data.</text>
</comment>
<dbReference type="EMBL" id="JAPDRQ010000075">
    <property type="protein sequence ID" value="KAJ9656592.1"/>
    <property type="molecule type" value="Genomic_DNA"/>
</dbReference>
<evidence type="ECO:0000313" key="1">
    <source>
        <dbReference type="EMBL" id="KAJ9656592.1"/>
    </source>
</evidence>
<gene>
    <name evidence="1" type="ORF">H2198_004826</name>
</gene>
<dbReference type="Proteomes" id="UP001172386">
    <property type="component" value="Unassembled WGS sequence"/>
</dbReference>
<proteinExistence type="predicted"/>
<protein>
    <submittedName>
        <fullName evidence="1">Uncharacterized protein</fullName>
    </submittedName>
</protein>
<accession>A0ACC3A7C1</accession>
<reference evidence="1" key="1">
    <citation type="submission" date="2022-10" db="EMBL/GenBank/DDBJ databases">
        <title>Culturing micro-colonial fungi from biological soil crusts in the Mojave desert and describing Neophaeococcomyces mojavensis, and introducing the new genera and species Taxawa tesnikishii.</title>
        <authorList>
            <person name="Kurbessoian T."/>
            <person name="Stajich J.E."/>
        </authorList>
    </citation>
    <scope>NUCLEOTIDE SEQUENCE</scope>
    <source>
        <strain evidence="1">JES_112</strain>
    </source>
</reference>
<evidence type="ECO:0000313" key="2">
    <source>
        <dbReference type="Proteomes" id="UP001172386"/>
    </source>
</evidence>
<keyword evidence="2" id="KW-1185">Reference proteome</keyword>
<name>A0ACC3A7C1_9EURO</name>
<organism evidence="1 2">
    <name type="scientific">Neophaeococcomyces mojaviensis</name>
    <dbReference type="NCBI Taxonomy" id="3383035"/>
    <lineage>
        <taxon>Eukaryota</taxon>
        <taxon>Fungi</taxon>
        <taxon>Dikarya</taxon>
        <taxon>Ascomycota</taxon>
        <taxon>Pezizomycotina</taxon>
        <taxon>Eurotiomycetes</taxon>
        <taxon>Chaetothyriomycetidae</taxon>
        <taxon>Chaetothyriales</taxon>
        <taxon>Chaetothyriales incertae sedis</taxon>
        <taxon>Neophaeococcomyces</taxon>
    </lineage>
</organism>